<dbReference type="GO" id="GO:0046872">
    <property type="term" value="F:metal ion binding"/>
    <property type="evidence" value="ECO:0007669"/>
    <property type="project" value="UniProtKB-KW"/>
</dbReference>
<evidence type="ECO:0000256" key="3">
    <source>
        <dbReference type="ARBA" id="ARBA00023002"/>
    </source>
</evidence>
<keyword evidence="4" id="KW-0408">Iron</keyword>
<evidence type="ECO:0000256" key="4">
    <source>
        <dbReference type="ARBA" id="ARBA00023004"/>
    </source>
</evidence>
<keyword evidence="3 8" id="KW-0560">Oxidoreductase</keyword>
<dbReference type="InterPro" id="IPR017941">
    <property type="entry name" value="Rieske_2Fe-2S"/>
</dbReference>
<dbReference type="CDD" id="cd03529">
    <property type="entry name" value="Rieske_NirD"/>
    <property type="match status" value="1"/>
</dbReference>
<evidence type="ECO:0000256" key="5">
    <source>
        <dbReference type="ARBA" id="ARBA00023014"/>
    </source>
</evidence>
<keyword evidence="6" id="KW-0534">Nitrate assimilation</keyword>
<feature type="domain" description="Rieske" evidence="7">
    <location>
        <begin position="10"/>
        <end position="110"/>
    </location>
</feature>
<dbReference type="PANTHER" id="PTHR40562:SF1">
    <property type="entry name" value="NITRITE REDUCTASE (NADH) SMALL SUBUNIT"/>
    <property type="match status" value="1"/>
</dbReference>
<keyword evidence="2" id="KW-0479">Metal-binding</keyword>
<dbReference type="InterPro" id="IPR017881">
    <property type="entry name" value="NirD"/>
</dbReference>
<dbReference type="GO" id="GO:0008942">
    <property type="term" value="F:nitrite reductase [NAD(P)H] activity"/>
    <property type="evidence" value="ECO:0007669"/>
    <property type="project" value="UniProtKB-EC"/>
</dbReference>
<dbReference type="PANTHER" id="PTHR40562">
    <property type="match status" value="1"/>
</dbReference>
<dbReference type="GO" id="GO:0051537">
    <property type="term" value="F:2 iron, 2 sulfur cluster binding"/>
    <property type="evidence" value="ECO:0007669"/>
    <property type="project" value="UniProtKB-KW"/>
</dbReference>
<dbReference type="AlphaFoldDB" id="A0A6J4H6U1"/>
<dbReference type="SUPFAM" id="SSF50022">
    <property type="entry name" value="ISP domain"/>
    <property type="match status" value="1"/>
</dbReference>
<evidence type="ECO:0000259" key="7">
    <source>
        <dbReference type="PROSITE" id="PS51296"/>
    </source>
</evidence>
<keyword evidence="5" id="KW-0411">Iron-sulfur</keyword>
<dbReference type="InterPro" id="IPR036922">
    <property type="entry name" value="Rieske_2Fe-2S_sf"/>
</dbReference>
<dbReference type="EC" id="1.7.1.4" evidence="8"/>
<name>A0A6J4H6U1_9ACTN</name>
<evidence type="ECO:0000256" key="6">
    <source>
        <dbReference type="ARBA" id="ARBA00023063"/>
    </source>
</evidence>
<dbReference type="InterPro" id="IPR012748">
    <property type="entry name" value="Rieske-like_NirD"/>
</dbReference>
<dbReference type="EMBL" id="CADCTB010000014">
    <property type="protein sequence ID" value="CAA9213069.1"/>
    <property type="molecule type" value="Genomic_DNA"/>
</dbReference>
<dbReference type="GO" id="GO:0004497">
    <property type="term" value="F:monooxygenase activity"/>
    <property type="evidence" value="ECO:0007669"/>
    <property type="project" value="UniProtKB-ARBA"/>
</dbReference>
<dbReference type="Pfam" id="PF13806">
    <property type="entry name" value="Rieske_2"/>
    <property type="match status" value="1"/>
</dbReference>
<evidence type="ECO:0000313" key="8">
    <source>
        <dbReference type="EMBL" id="CAA9213069.1"/>
    </source>
</evidence>
<dbReference type="NCBIfam" id="TIGR02378">
    <property type="entry name" value="nirD_assim_sml"/>
    <property type="match status" value="1"/>
</dbReference>
<dbReference type="Gene3D" id="2.102.10.10">
    <property type="entry name" value="Rieske [2Fe-2S] iron-sulphur domain"/>
    <property type="match status" value="1"/>
</dbReference>
<protein>
    <submittedName>
        <fullName evidence="8">Nitrite reductase [NAD(P)H] small subunit</fullName>
        <ecNumber evidence="8">1.7.1.4</ecNumber>
    </submittedName>
</protein>
<dbReference type="PROSITE" id="PS51300">
    <property type="entry name" value="NIRD"/>
    <property type="match status" value="1"/>
</dbReference>
<keyword evidence="1" id="KW-0001">2Fe-2S</keyword>
<accession>A0A6J4H6U1</accession>
<dbReference type="GO" id="GO:0042128">
    <property type="term" value="P:nitrate assimilation"/>
    <property type="evidence" value="ECO:0007669"/>
    <property type="project" value="UniProtKB-KW"/>
</dbReference>
<gene>
    <name evidence="8" type="ORF">AVDCRST_MAG10-235</name>
</gene>
<organism evidence="8">
    <name type="scientific">uncultured Acidimicrobiales bacterium</name>
    <dbReference type="NCBI Taxonomy" id="310071"/>
    <lineage>
        <taxon>Bacteria</taxon>
        <taxon>Bacillati</taxon>
        <taxon>Actinomycetota</taxon>
        <taxon>Acidimicrobiia</taxon>
        <taxon>Acidimicrobiales</taxon>
        <taxon>environmental samples</taxon>
    </lineage>
</organism>
<evidence type="ECO:0000256" key="1">
    <source>
        <dbReference type="ARBA" id="ARBA00022714"/>
    </source>
</evidence>
<dbReference type="GO" id="GO:0016705">
    <property type="term" value="F:oxidoreductase activity, acting on paired donors, with incorporation or reduction of molecular oxygen"/>
    <property type="evidence" value="ECO:0007669"/>
    <property type="project" value="UniProtKB-ARBA"/>
</dbReference>
<dbReference type="PROSITE" id="PS51296">
    <property type="entry name" value="RIESKE"/>
    <property type="match status" value="1"/>
</dbReference>
<reference evidence="8" key="1">
    <citation type="submission" date="2020-02" db="EMBL/GenBank/DDBJ databases">
        <authorList>
            <person name="Meier V. D."/>
        </authorList>
    </citation>
    <scope>NUCLEOTIDE SEQUENCE</scope>
    <source>
        <strain evidence="8">AVDCRST_MAG10</strain>
    </source>
</reference>
<evidence type="ECO:0000256" key="2">
    <source>
        <dbReference type="ARBA" id="ARBA00022723"/>
    </source>
</evidence>
<sequence>MTVIMSKVWVDVCPLEKLIPGRGVCALVGGLQVAVFRIVGEEIYAISNFDPFSRAFVLSRGIVGSKAERLKVASPIYKQSFDLDTGVCLDDATVSVRTFEVRVEGGIVQVASP</sequence>
<proteinExistence type="predicted"/>